<dbReference type="AlphaFoldDB" id="A0A1Q9EFH7"/>
<proteinExistence type="predicted"/>
<protein>
    <submittedName>
        <fullName evidence="1">Uncharacterized protein</fullName>
    </submittedName>
</protein>
<evidence type="ECO:0000313" key="2">
    <source>
        <dbReference type="Proteomes" id="UP000186817"/>
    </source>
</evidence>
<organism evidence="1 2">
    <name type="scientific">Symbiodinium microadriaticum</name>
    <name type="common">Dinoflagellate</name>
    <name type="synonym">Zooxanthella microadriatica</name>
    <dbReference type="NCBI Taxonomy" id="2951"/>
    <lineage>
        <taxon>Eukaryota</taxon>
        <taxon>Sar</taxon>
        <taxon>Alveolata</taxon>
        <taxon>Dinophyceae</taxon>
        <taxon>Suessiales</taxon>
        <taxon>Symbiodiniaceae</taxon>
        <taxon>Symbiodinium</taxon>
    </lineage>
</organism>
<evidence type="ECO:0000313" key="1">
    <source>
        <dbReference type="EMBL" id="OLQ06185.1"/>
    </source>
</evidence>
<dbReference type="Proteomes" id="UP000186817">
    <property type="component" value="Unassembled WGS sequence"/>
</dbReference>
<name>A0A1Q9EFH7_SYMMI</name>
<dbReference type="EMBL" id="LSRX01000165">
    <property type="protein sequence ID" value="OLQ06185.1"/>
    <property type="molecule type" value="Genomic_DNA"/>
</dbReference>
<dbReference type="OrthoDB" id="166018at2759"/>
<gene>
    <name evidence="1" type="ORF">AK812_SmicGene10510</name>
</gene>
<keyword evidence="2" id="KW-1185">Reference proteome</keyword>
<comment type="caution">
    <text evidence="1">The sequence shown here is derived from an EMBL/GenBank/DDBJ whole genome shotgun (WGS) entry which is preliminary data.</text>
</comment>
<accession>A0A1Q9EFH7</accession>
<sequence length="370" mass="40752">MTPGFLTGARRTPLGYVSVVVRAKLVEKVGDLDTLRAGAAAKQYGMLNFLELGMFGRVGAGGLTVIKDGQTDKGVTLTPALMESLDMVMSVLQVRTKGQYDISMILDGDHIGGSRPRVTRPRRGWFKGNTAALVALIRGRDRSASVDLERLSQFIHLCPFALSISLFWEWVPSKSSWADAISCMGYSDPWYVANGRSSSPSLFPIHFGRSLPARSVHVDDCGFTPLDKQDYEMVRQVTFAKKKQKAMEQLLRKFYKKGSWKNVISLGDGPAERQALQEIGFRHMNPASPKTGEQKSFRTKSVKMLEEPACSELIAELQMVQAWLPALASLDDDVDIDLAEGEEALLDMHQQLMDVVESGSRSTSPDSSAS</sequence>
<reference evidence="1 2" key="1">
    <citation type="submission" date="2016-02" db="EMBL/GenBank/DDBJ databases">
        <title>Genome analysis of coral dinoflagellate symbionts highlights evolutionary adaptations to a symbiotic lifestyle.</title>
        <authorList>
            <person name="Aranda M."/>
            <person name="Li Y."/>
            <person name="Liew Y.J."/>
            <person name="Baumgarten S."/>
            <person name="Simakov O."/>
            <person name="Wilson M."/>
            <person name="Piel J."/>
            <person name="Ashoor H."/>
            <person name="Bougouffa S."/>
            <person name="Bajic V.B."/>
            <person name="Ryu T."/>
            <person name="Ravasi T."/>
            <person name="Bayer T."/>
            <person name="Micklem G."/>
            <person name="Kim H."/>
            <person name="Bhak J."/>
            <person name="Lajeunesse T.C."/>
            <person name="Voolstra C.R."/>
        </authorList>
    </citation>
    <scope>NUCLEOTIDE SEQUENCE [LARGE SCALE GENOMIC DNA]</scope>
    <source>
        <strain evidence="1 2">CCMP2467</strain>
    </source>
</reference>